<gene>
    <name evidence="16" type="ORF">E4021_00450</name>
</gene>
<evidence type="ECO:0000313" key="17">
    <source>
        <dbReference type="Proteomes" id="UP000308528"/>
    </source>
</evidence>
<dbReference type="InterPro" id="IPR013986">
    <property type="entry name" value="DExx_box_DNA_helicase_dom_sf"/>
</dbReference>
<dbReference type="GO" id="GO:0005829">
    <property type="term" value="C:cytosol"/>
    <property type="evidence" value="ECO:0007669"/>
    <property type="project" value="TreeGrafter"/>
</dbReference>
<feature type="binding site" evidence="12">
    <location>
        <begin position="32"/>
        <end position="39"/>
    </location>
    <ligand>
        <name>ATP</name>
        <dbReference type="ChEBI" id="CHEBI:30616"/>
    </ligand>
</feature>
<dbReference type="EC" id="5.6.2.4" evidence="9"/>
<keyword evidence="5 12" id="KW-0067">ATP-binding</keyword>
<evidence type="ECO:0000256" key="13">
    <source>
        <dbReference type="SAM" id="MobiDB-lite"/>
    </source>
</evidence>
<dbReference type="GO" id="GO:0005524">
    <property type="term" value="F:ATP binding"/>
    <property type="evidence" value="ECO:0007669"/>
    <property type="project" value="UniProtKB-UniRule"/>
</dbReference>
<evidence type="ECO:0000256" key="9">
    <source>
        <dbReference type="ARBA" id="ARBA00034808"/>
    </source>
</evidence>
<dbReference type="Gene3D" id="3.40.50.300">
    <property type="entry name" value="P-loop containing nucleotide triphosphate hydrolases"/>
    <property type="match status" value="2"/>
</dbReference>
<comment type="caution">
    <text evidence="16">The sequence shown here is derived from an EMBL/GenBank/DDBJ whole genome shotgun (WGS) entry which is preliminary data.</text>
</comment>
<evidence type="ECO:0000259" key="15">
    <source>
        <dbReference type="PROSITE" id="PS51217"/>
    </source>
</evidence>
<dbReference type="CDD" id="cd18807">
    <property type="entry name" value="SF1_C_UvrD"/>
    <property type="match status" value="1"/>
</dbReference>
<dbReference type="Pfam" id="PF00580">
    <property type="entry name" value="UvrD-helicase"/>
    <property type="match status" value="1"/>
</dbReference>
<evidence type="ECO:0000256" key="8">
    <source>
        <dbReference type="ARBA" id="ARBA00034617"/>
    </source>
</evidence>
<evidence type="ECO:0000256" key="5">
    <source>
        <dbReference type="ARBA" id="ARBA00022840"/>
    </source>
</evidence>
<feature type="region of interest" description="Disordered" evidence="13">
    <location>
        <begin position="661"/>
        <end position="683"/>
    </location>
</feature>
<accession>A0A4S4NME9</accession>
<dbReference type="InterPro" id="IPR014016">
    <property type="entry name" value="UvrD-like_ATP-bd"/>
</dbReference>
<reference evidence="16 17" key="1">
    <citation type="submission" date="2019-04" db="EMBL/GenBank/DDBJ databases">
        <title>Lewinella litorea sp. nov., isolated from a marine sand.</title>
        <authorList>
            <person name="Yoon J.-H."/>
        </authorList>
    </citation>
    <scope>NUCLEOTIDE SEQUENCE [LARGE SCALE GENOMIC DNA]</scope>
    <source>
        <strain evidence="16 17">HSMS-39</strain>
    </source>
</reference>
<keyword evidence="7" id="KW-0413">Isomerase</keyword>
<feature type="compositionally biased region" description="Basic and acidic residues" evidence="13">
    <location>
        <begin position="668"/>
        <end position="679"/>
    </location>
</feature>
<evidence type="ECO:0000313" key="16">
    <source>
        <dbReference type="EMBL" id="THH41099.1"/>
    </source>
</evidence>
<keyword evidence="2 12" id="KW-0547">Nucleotide-binding</keyword>
<keyword evidence="6" id="KW-0238">DNA-binding</keyword>
<dbReference type="Gene3D" id="1.10.486.10">
    <property type="entry name" value="PCRA, domain 4"/>
    <property type="match status" value="1"/>
</dbReference>
<dbReference type="InterPro" id="IPR027417">
    <property type="entry name" value="P-loop_NTPase"/>
</dbReference>
<comment type="catalytic activity">
    <reaction evidence="8">
        <text>Couples ATP hydrolysis with the unwinding of duplex DNA by translocating in the 3'-5' direction.</text>
        <dbReference type="EC" id="5.6.2.4"/>
    </reaction>
</comment>
<dbReference type="SUPFAM" id="SSF52540">
    <property type="entry name" value="P-loop containing nucleoside triphosphate hydrolases"/>
    <property type="match status" value="1"/>
</dbReference>
<proteinExistence type="inferred from homology"/>
<protein>
    <recommendedName>
        <fullName evidence="9">DNA 3'-5' helicase</fullName>
        <ecNumber evidence="9">5.6.2.4</ecNumber>
    </recommendedName>
    <alternativeName>
        <fullName evidence="10">DNA 3'-5' helicase II</fullName>
    </alternativeName>
</protein>
<feature type="domain" description="UvrD-like helicase ATP-binding" evidence="14">
    <location>
        <begin position="11"/>
        <end position="300"/>
    </location>
</feature>
<dbReference type="GO" id="GO:0000725">
    <property type="term" value="P:recombinational repair"/>
    <property type="evidence" value="ECO:0007669"/>
    <property type="project" value="TreeGrafter"/>
</dbReference>
<evidence type="ECO:0000256" key="3">
    <source>
        <dbReference type="ARBA" id="ARBA00022801"/>
    </source>
</evidence>
<keyword evidence="4 12" id="KW-0347">Helicase</keyword>
<dbReference type="Proteomes" id="UP000308528">
    <property type="component" value="Unassembled WGS sequence"/>
</dbReference>
<dbReference type="RefSeq" id="WP_136455925.1">
    <property type="nucleotide sequence ID" value="NZ_SRSF01000001.1"/>
</dbReference>
<dbReference type="CDD" id="cd17932">
    <property type="entry name" value="DEXQc_UvrD"/>
    <property type="match status" value="1"/>
</dbReference>
<evidence type="ECO:0000256" key="6">
    <source>
        <dbReference type="ARBA" id="ARBA00023125"/>
    </source>
</evidence>
<evidence type="ECO:0000256" key="1">
    <source>
        <dbReference type="ARBA" id="ARBA00009922"/>
    </source>
</evidence>
<dbReference type="PROSITE" id="PS51198">
    <property type="entry name" value="UVRD_HELICASE_ATP_BIND"/>
    <property type="match status" value="1"/>
</dbReference>
<evidence type="ECO:0000256" key="7">
    <source>
        <dbReference type="ARBA" id="ARBA00023235"/>
    </source>
</evidence>
<evidence type="ECO:0000259" key="14">
    <source>
        <dbReference type="PROSITE" id="PS51198"/>
    </source>
</evidence>
<dbReference type="PANTHER" id="PTHR11070">
    <property type="entry name" value="UVRD / RECB / PCRA DNA HELICASE FAMILY MEMBER"/>
    <property type="match status" value="1"/>
</dbReference>
<organism evidence="16 17">
    <name type="scientific">Neolewinella litorea</name>
    <dbReference type="NCBI Taxonomy" id="2562452"/>
    <lineage>
        <taxon>Bacteria</taxon>
        <taxon>Pseudomonadati</taxon>
        <taxon>Bacteroidota</taxon>
        <taxon>Saprospiria</taxon>
        <taxon>Saprospirales</taxon>
        <taxon>Lewinellaceae</taxon>
        <taxon>Neolewinella</taxon>
    </lineage>
</organism>
<dbReference type="PANTHER" id="PTHR11070:SF2">
    <property type="entry name" value="ATP-DEPENDENT DNA HELICASE SRS2"/>
    <property type="match status" value="1"/>
</dbReference>
<dbReference type="Pfam" id="PF13361">
    <property type="entry name" value="UvrD_C"/>
    <property type="match status" value="1"/>
</dbReference>
<evidence type="ECO:0000256" key="12">
    <source>
        <dbReference type="PROSITE-ProRule" id="PRU00560"/>
    </source>
</evidence>
<evidence type="ECO:0000256" key="4">
    <source>
        <dbReference type="ARBA" id="ARBA00022806"/>
    </source>
</evidence>
<comment type="similarity">
    <text evidence="1">Belongs to the helicase family. UvrD subfamily.</text>
</comment>
<comment type="catalytic activity">
    <reaction evidence="11">
        <text>ATP + H2O = ADP + phosphate + H(+)</text>
        <dbReference type="Rhea" id="RHEA:13065"/>
        <dbReference type="ChEBI" id="CHEBI:15377"/>
        <dbReference type="ChEBI" id="CHEBI:15378"/>
        <dbReference type="ChEBI" id="CHEBI:30616"/>
        <dbReference type="ChEBI" id="CHEBI:43474"/>
        <dbReference type="ChEBI" id="CHEBI:456216"/>
        <dbReference type="EC" id="5.6.2.4"/>
    </reaction>
</comment>
<feature type="domain" description="UvrD-like helicase C-terminal" evidence="15">
    <location>
        <begin position="301"/>
        <end position="582"/>
    </location>
</feature>
<dbReference type="InterPro" id="IPR000212">
    <property type="entry name" value="DNA_helicase_UvrD/REP"/>
</dbReference>
<dbReference type="GO" id="GO:0016887">
    <property type="term" value="F:ATP hydrolysis activity"/>
    <property type="evidence" value="ECO:0007669"/>
    <property type="project" value="RHEA"/>
</dbReference>
<dbReference type="GO" id="GO:0003677">
    <property type="term" value="F:DNA binding"/>
    <property type="evidence" value="ECO:0007669"/>
    <property type="project" value="UniProtKB-KW"/>
</dbReference>
<keyword evidence="17" id="KW-1185">Reference proteome</keyword>
<name>A0A4S4NME9_9BACT</name>
<evidence type="ECO:0000256" key="11">
    <source>
        <dbReference type="ARBA" id="ARBA00048988"/>
    </source>
</evidence>
<dbReference type="AlphaFoldDB" id="A0A4S4NME9"/>
<dbReference type="GO" id="GO:0043138">
    <property type="term" value="F:3'-5' DNA helicase activity"/>
    <property type="evidence" value="ECO:0007669"/>
    <property type="project" value="UniProtKB-EC"/>
</dbReference>
<sequence>MSDQQTSSYLDSLNDVQRQAVTTTDGPVLVVAGPGSGKTRVLTFRIAYIIEQGTAPWKILALTFTNKAAREMKERIEKVVGKRASYIWAGTFHSLFARILRVEAQHIGYPSNFTIYDTDDTKSLLGSIIREMNLDKQVYQANAIKNRISSAKSSLITPKLYEKNEELLAQDKMANMPLVHKIYAAYVARCKQAGAMDFDDLLFRLYELLQNHPEVVQKYREKFKYVLVDEFQDTNTLQYAIIKRLVQYPNSPRNICVVGDDAQSIYAFRGATIQNILDFENDFGQHGIKTFKLEQNYRSTENIVNTANAVISYNKRQIQKEIWSDKGVGDKIRVIKAVDDNEEGRRVADTILEQKNRYHLQNSDIAILYRTNSQSRIFEEYLRRFNIAYRVYGGLSFYQRKEVKDLISYLRMVVNPNDEEAFRRSINHPKRGIGGTSLAKVTDLARQQNITLFEALKHVALPKRTRHAADGYIHIIQEAQSKVDTANAYELADLIAKGSGLTDLLRNDKSIEGMGRLENHEALLDGIKSFVEEDTVIDTDTLPDKSLATYLQNIALLTDFDSNEENQNGDVVTLMSVHAAKGLEYKSIFVVGLEEKLFPSWMSMDSMEGLDEERRLFYVAITRAELYLTLSYANTRYRYGKMVMNEPSRFLAEVPADAVESTSTNPRSADHEYDKVARQREHRARVTGIAPRTRRGTARFAAPKVDPATFEPSPASEVETGRKVLHLKFGEGKVLNVDGGSDNRIATIHFSDLPQPEKRIMLKFAKLQVLD</sequence>
<keyword evidence="3 12" id="KW-0378">Hydrolase</keyword>
<evidence type="ECO:0000256" key="2">
    <source>
        <dbReference type="ARBA" id="ARBA00022741"/>
    </source>
</evidence>
<dbReference type="OrthoDB" id="9810135at2"/>
<dbReference type="Gene3D" id="1.10.10.160">
    <property type="match status" value="1"/>
</dbReference>
<dbReference type="PROSITE" id="PS51217">
    <property type="entry name" value="UVRD_HELICASE_CTER"/>
    <property type="match status" value="1"/>
</dbReference>
<dbReference type="EMBL" id="SRSF01000001">
    <property type="protein sequence ID" value="THH41099.1"/>
    <property type="molecule type" value="Genomic_DNA"/>
</dbReference>
<dbReference type="GO" id="GO:0033202">
    <property type="term" value="C:DNA helicase complex"/>
    <property type="evidence" value="ECO:0007669"/>
    <property type="project" value="TreeGrafter"/>
</dbReference>
<dbReference type="InterPro" id="IPR014017">
    <property type="entry name" value="DNA_helicase_UvrD-like_C"/>
</dbReference>
<evidence type="ECO:0000256" key="10">
    <source>
        <dbReference type="ARBA" id="ARBA00034923"/>
    </source>
</evidence>